<dbReference type="GO" id="GO:0022904">
    <property type="term" value="P:respiratory electron transport chain"/>
    <property type="evidence" value="ECO:0007669"/>
    <property type="project" value="InterPro"/>
</dbReference>
<dbReference type="InterPro" id="IPR051542">
    <property type="entry name" value="Hydrogenase_cytochrome"/>
</dbReference>
<keyword evidence="5 6" id="KW-0472">Membrane</keyword>
<keyword evidence="2" id="KW-1003">Cell membrane</keyword>
<accession>A0A502LC28</accession>
<dbReference type="Gene3D" id="1.20.950.20">
    <property type="entry name" value="Transmembrane di-heme cytochromes, Chain C"/>
    <property type="match status" value="1"/>
</dbReference>
<evidence type="ECO:0000256" key="6">
    <source>
        <dbReference type="SAM" id="Phobius"/>
    </source>
</evidence>
<sequence length="226" mass="25802">MNKHYLIWDLPLRIFHWSFATSIMLLWLTSELGTDYIDWHLKLGYLVLALVSFRLVWGFVGPQHARFFSFFPTPKKIIRYLKHKDQVYAGHNPLGGLMVFAMLSLVLVQGVSGLFVDDEVFTSGPYFNSAGAEVDSLMRTLHFNTFDFILAAIALHVAAIVFYKLIKNQHLTKAMVTGKKPSLGLNESDEIPHSKLILALFIAILACAFIYWLVVVNPPPMEEFYY</sequence>
<dbReference type="AlphaFoldDB" id="A0A502LC28"/>
<feature type="transmembrane region" description="Helical" evidence="6">
    <location>
        <begin position="12"/>
        <end position="30"/>
    </location>
</feature>
<evidence type="ECO:0000256" key="2">
    <source>
        <dbReference type="ARBA" id="ARBA00022475"/>
    </source>
</evidence>
<dbReference type="Pfam" id="PF01292">
    <property type="entry name" value="Ni_hydr_CYTB"/>
    <property type="match status" value="1"/>
</dbReference>
<dbReference type="SUPFAM" id="SSF81342">
    <property type="entry name" value="Transmembrane di-heme cytochromes"/>
    <property type="match status" value="1"/>
</dbReference>
<keyword evidence="3 6" id="KW-0812">Transmembrane</keyword>
<dbReference type="GO" id="GO:0020037">
    <property type="term" value="F:heme binding"/>
    <property type="evidence" value="ECO:0007669"/>
    <property type="project" value="TreeGrafter"/>
</dbReference>
<evidence type="ECO:0000256" key="1">
    <source>
        <dbReference type="ARBA" id="ARBA00004651"/>
    </source>
</evidence>
<dbReference type="InterPro" id="IPR011577">
    <property type="entry name" value="Cyt_b561_bac/Ni-Hgenase"/>
</dbReference>
<dbReference type="PANTHER" id="PTHR30485:SF2">
    <property type="entry name" value="BLL0597 PROTEIN"/>
    <property type="match status" value="1"/>
</dbReference>
<feature type="transmembrane region" description="Helical" evidence="6">
    <location>
        <begin position="148"/>
        <end position="166"/>
    </location>
</feature>
<dbReference type="OrthoDB" id="196472at2"/>
<evidence type="ECO:0000256" key="5">
    <source>
        <dbReference type="ARBA" id="ARBA00023136"/>
    </source>
</evidence>
<evidence type="ECO:0000259" key="7">
    <source>
        <dbReference type="Pfam" id="PF01292"/>
    </source>
</evidence>
<protein>
    <submittedName>
        <fullName evidence="8">Cytochrome B</fullName>
    </submittedName>
</protein>
<comment type="subcellular location">
    <subcellularLocation>
        <location evidence="1">Cell membrane</location>
        <topology evidence="1">Multi-pass membrane protein</topology>
    </subcellularLocation>
</comment>
<evidence type="ECO:0000313" key="8">
    <source>
        <dbReference type="EMBL" id="TPH17687.1"/>
    </source>
</evidence>
<dbReference type="InterPro" id="IPR016174">
    <property type="entry name" value="Di-haem_cyt_TM"/>
</dbReference>
<evidence type="ECO:0000256" key="4">
    <source>
        <dbReference type="ARBA" id="ARBA00022989"/>
    </source>
</evidence>
<evidence type="ECO:0000256" key="3">
    <source>
        <dbReference type="ARBA" id="ARBA00022692"/>
    </source>
</evidence>
<gene>
    <name evidence="8" type="ORF">EPA86_03810</name>
</gene>
<dbReference type="GO" id="GO:0005886">
    <property type="term" value="C:plasma membrane"/>
    <property type="evidence" value="ECO:0007669"/>
    <property type="project" value="UniProtKB-SubCell"/>
</dbReference>
<dbReference type="Proteomes" id="UP000315303">
    <property type="component" value="Unassembled WGS sequence"/>
</dbReference>
<dbReference type="RefSeq" id="WP_140602064.1">
    <property type="nucleotide sequence ID" value="NZ_SAWY01000007.1"/>
</dbReference>
<feature type="transmembrane region" description="Helical" evidence="6">
    <location>
        <begin position="196"/>
        <end position="214"/>
    </location>
</feature>
<keyword evidence="4 6" id="KW-1133">Transmembrane helix</keyword>
<organism evidence="8 9">
    <name type="scientific">Litorilituus lipolyticus</name>
    <dbReference type="NCBI Taxonomy" id="2491017"/>
    <lineage>
        <taxon>Bacteria</taxon>
        <taxon>Pseudomonadati</taxon>
        <taxon>Pseudomonadota</taxon>
        <taxon>Gammaproteobacteria</taxon>
        <taxon>Alteromonadales</taxon>
        <taxon>Colwelliaceae</taxon>
        <taxon>Litorilituus</taxon>
    </lineage>
</organism>
<keyword evidence="9" id="KW-1185">Reference proteome</keyword>
<dbReference type="PANTHER" id="PTHR30485">
    <property type="entry name" value="NI/FE-HYDROGENASE 1 B-TYPE CYTOCHROME SUBUNIT"/>
    <property type="match status" value="1"/>
</dbReference>
<dbReference type="EMBL" id="SAWY01000007">
    <property type="protein sequence ID" value="TPH17687.1"/>
    <property type="molecule type" value="Genomic_DNA"/>
</dbReference>
<feature type="transmembrane region" description="Helical" evidence="6">
    <location>
        <begin position="94"/>
        <end position="116"/>
    </location>
</feature>
<dbReference type="GO" id="GO:0009055">
    <property type="term" value="F:electron transfer activity"/>
    <property type="evidence" value="ECO:0007669"/>
    <property type="project" value="InterPro"/>
</dbReference>
<proteinExistence type="predicted"/>
<reference evidence="8 9" key="1">
    <citation type="submission" date="2019-01" db="EMBL/GenBank/DDBJ databases">
        <title>Litorilituus lipolytica sp. nov., isolated from intertidal sand of the Yellow Sea in China.</title>
        <authorList>
            <person name="Liu A."/>
        </authorList>
    </citation>
    <scope>NUCLEOTIDE SEQUENCE [LARGE SCALE GENOMIC DNA]</scope>
    <source>
        <strain evidence="8 9">RZ04</strain>
    </source>
</reference>
<feature type="transmembrane region" description="Helical" evidence="6">
    <location>
        <begin position="42"/>
        <end position="60"/>
    </location>
</feature>
<name>A0A502LC28_9GAMM</name>
<evidence type="ECO:0000313" key="9">
    <source>
        <dbReference type="Proteomes" id="UP000315303"/>
    </source>
</evidence>
<comment type="caution">
    <text evidence="8">The sequence shown here is derived from an EMBL/GenBank/DDBJ whole genome shotgun (WGS) entry which is preliminary data.</text>
</comment>
<feature type="domain" description="Cytochrome b561 bacterial/Ni-hydrogenase" evidence="7">
    <location>
        <begin position="8"/>
        <end position="178"/>
    </location>
</feature>